<dbReference type="Proteomes" id="UP000601041">
    <property type="component" value="Unassembled WGS sequence"/>
</dbReference>
<organism evidence="1 2">
    <name type="scientific">Pseudorhizobium halotolerans</name>
    <dbReference type="NCBI Taxonomy" id="1233081"/>
    <lineage>
        <taxon>Bacteria</taxon>
        <taxon>Pseudomonadati</taxon>
        <taxon>Pseudomonadota</taxon>
        <taxon>Alphaproteobacteria</taxon>
        <taxon>Hyphomicrobiales</taxon>
        <taxon>Rhizobiaceae</taxon>
        <taxon>Rhizobium/Agrobacterium group</taxon>
        <taxon>Pseudorhizobium</taxon>
    </lineage>
</organism>
<protein>
    <recommendedName>
        <fullName evidence="3">Secreted protein</fullName>
    </recommendedName>
</protein>
<keyword evidence="2" id="KW-1185">Reference proteome</keyword>
<sequence>MRPASCSICIPVLTVFLFRCGAASFSLRQPFQEGINPISILYRLMLHMGLRCCRMALNRENAVALTRFGS</sequence>
<comment type="caution">
    <text evidence="1">The sequence shown here is derived from an EMBL/GenBank/DDBJ whole genome shotgun (WGS) entry which is preliminary data.</text>
</comment>
<evidence type="ECO:0000313" key="1">
    <source>
        <dbReference type="EMBL" id="CAD7054461.1"/>
    </source>
</evidence>
<gene>
    <name evidence="1" type="ORF">RHAB21_00550</name>
</gene>
<evidence type="ECO:0000313" key="2">
    <source>
        <dbReference type="Proteomes" id="UP000601041"/>
    </source>
</evidence>
<accession>A0ABM8PY13</accession>
<proteinExistence type="predicted"/>
<reference evidence="1 2" key="1">
    <citation type="submission" date="2020-11" db="EMBL/GenBank/DDBJ databases">
        <authorList>
            <person name="Lassalle F."/>
        </authorList>
    </citation>
    <scope>NUCLEOTIDE SEQUENCE [LARGE SCALE GENOMIC DNA]</scope>
    <source>
        <strain evidence="1 2">AB21</strain>
    </source>
</reference>
<name>A0ABM8PY13_9HYPH</name>
<evidence type="ECO:0008006" key="3">
    <source>
        <dbReference type="Google" id="ProtNLM"/>
    </source>
</evidence>
<dbReference type="EMBL" id="CABFWE030000014">
    <property type="protein sequence ID" value="CAD7054461.1"/>
    <property type="molecule type" value="Genomic_DNA"/>
</dbReference>